<proteinExistence type="predicted"/>
<feature type="region of interest" description="Disordered" evidence="1">
    <location>
        <begin position="243"/>
        <end position="342"/>
    </location>
</feature>
<feature type="domain" description="5'-3' DNA helicase ZGRF1-like N-terminal" evidence="2">
    <location>
        <begin position="26"/>
        <end position="104"/>
    </location>
</feature>
<organism evidence="3 4">
    <name type="scientific">Glutinoglossum americanum</name>
    <dbReference type="NCBI Taxonomy" id="1670608"/>
    <lineage>
        <taxon>Eukaryota</taxon>
        <taxon>Fungi</taxon>
        <taxon>Dikarya</taxon>
        <taxon>Ascomycota</taxon>
        <taxon>Pezizomycotina</taxon>
        <taxon>Geoglossomycetes</taxon>
        <taxon>Geoglossales</taxon>
        <taxon>Geoglossaceae</taxon>
        <taxon>Glutinoglossum</taxon>
    </lineage>
</organism>
<dbReference type="GO" id="GO:0006302">
    <property type="term" value="P:double-strand break repair"/>
    <property type="evidence" value="ECO:0007669"/>
    <property type="project" value="TreeGrafter"/>
</dbReference>
<evidence type="ECO:0000259" key="2">
    <source>
        <dbReference type="Pfam" id="PF10382"/>
    </source>
</evidence>
<name>A0A9P8L134_9PEZI</name>
<keyword evidence="4" id="KW-1185">Reference proteome</keyword>
<sequence>MSTFQRSSAITLPPSLPLTQNTAPAKEFKCLYTHDKRQKKKRWHDGYLRFHTFNKRVMAYDDARNFIGDMHYTDSGEICEGDDLVFEAFLVQVLEYTKTLQQDLTPLFAPKLRRRETIHEETSAGVGRTPTVRTSAQLRLCQSRGLPQMITPQTPLSQLKAKSLNALLGTAKGPHGRALLPAISPFEERQQKLDYTRVEGPPTKRQKRSVPIAKAGDNDMDSHIALAAPVQTGQAEVRERLPLHRGTSRQEQQNGGKEVLSEGFKRPTSRTKEAYQKPQPPRSPNSSESVLQESRRRIQSLPISIESDSEPTEGPCRLTTGRGRKDPTKSLRARKGKTPPLYEKYPLQPLRILTAHSSRKTKLLCQEAPPRPPEDEIGSRARSSRQQQAGLQDRMEKLHCTRTTPDISRLAQSGDRPDIAQWTNDNSRQAERGNSTSLRSSPQASWKKRGGVGRASPPLGHERTNRQPSAVDKASSRPEFPKGESHSNSREIVGQPARSRQERHRLPEQSSKFRQSVSHMPKFAANAPPTFNGGHSAVVEESPEDPWSKESVDLFDWRPPPMMEKAV</sequence>
<dbReference type="AlphaFoldDB" id="A0A9P8L134"/>
<gene>
    <name evidence="3" type="ORF">FGG08_005782</name>
</gene>
<evidence type="ECO:0000256" key="1">
    <source>
        <dbReference type="SAM" id="MobiDB-lite"/>
    </source>
</evidence>
<protein>
    <recommendedName>
        <fullName evidence="2">5'-3' DNA helicase ZGRF1-like N-terminal domain-containing protein</fullName>
    </recommendedName>
</protein>
<dbReference type="EMBL" id="JAGHQL010000146">
    <property type="protein sequence ID" value="KAH0537429.1"/>
    <property type="molecule type" value="Genomic_DNA"/>
</dbReference>
<feature type="compositionally biased region" description="Polar residues" evidence="1">
    <location>
        <begin position="508"/>
        <end position="518"/>
    </location>
</feature>
<accession>A0A9P8L134</accession>
<dbReference type="InterPro" id="IPR052800">
    <property type="entry name" value="DNA_Repair_Helicase_ZGRF1"/>
</dbReference>
<feature type="compositionally biased region" description="Pro residues" evidence="1">
    <location>
        <begin position="558"/>
        <end position="567"/>
    </location>
</feature>
<comment type="caution">
    <text evidence="3">The sequence shown here is derived from an EMBL/GenBank/DDBJ whole genome shotgun (WGS) entry which is preliminary data.</text>
</comment>
<dbReference type="InterPro" id="IPR018838">
    <property type="entry name" value="ZGRF1-like_N"/>
</dbReference>
<feature type="region of interest" description="Disordered" evidence="1">
    <location>
        <begin position="363"/>
        <end position="567"/>
    </location>
</feature>
<dbReference type="OrthoDB" id="6513042at2759"/>
<feature type="compositionally biased region" description="Basic and acidic residues" evidence="1">
    <location>
        <begin position="474"/>
        <end position="489"/>
    </location>
</feature>
<dbReference type="GO" id="GO:0005634">
    <property type="term" value="C:nucleus"/>
    <property type="evidence" value="ECO:0007669"/>
    <property type="project" value="TreeGrafter"/>
</dbReference>
<feature type="compositionally biased region" description="Basic and acidic residues" evidence="1">
    <location>
        <begin position="259"/>
        <end position="275"/>
    </location>
</feature>
<dbReference type="Proteomes" id="UP000698800">
    <property type="component" value="Unassembled WGS sequence"/>
</dbReference>
<evidence type="ECO:0000313" key="4">
    <source>
        <dbReference type="Proteomes" id="UP000698800"/>
    </source>
</evidence>
<feature type="compositionally biased region" description="Polar residues" evidence="1">
    <location>
        <begin position="421"/>
        <end position="444"/>
    </location>
</feature>
<dbReference type="GO" id="GO:0035861">
    <property type="term" value="C:site of double-strand break"/>
    <property type="evidence" value="ECO:0007669"/>
    <property type="project" value="TreeGrafter"/>
</dbReference>
<dbReference type="PANTHER" id="PTHR28535:SF1">
    <property type="entry name" value="PROTEIN ZGRF1"/>
    <property type="match status" value="1"/>
</dbReference>
<reference evidence="3" key="1">
    <citation type="submission" date="2021-03" db="EMBL/GenBank/DDBJ databases">
        <title>Comparative genomics and phylogenomic investigation of the class Geoglossomycetes provide insights into ecological specialization and systematics.</title>
        <authorList>
            <person name="Melie T."/>
            <person name="Pirro S."/>
            <person name="Miller A.N."/>
            <person name="Quandt A."/>
        </authorList>
    </citation>
    <scope>NUCLEOTIDE SEQUENCE</scope>
    <source>
        <strain evidence="3">GBOQ0MN5Z8</strain>
    </source>
</reference>
<dbReference type="Pfam" id="PF10382">
    <property type="entry name" value="ZGRF1-like_N"/>
    <property type="match status" value="1"/>
</dbReference>
<feature type="compositionally biased region" description="Basic and acidic residues" evidence="1">
    <location>
        <begin position="546"/>
        <end position="556"/>
    </location>
</feature>
<evidence type="ECO:0000313" key="3">
    <source>
        <dbReference type="EMBL" id="KAH0537429.1"/>
    </source>
</evidence>
<feature type="region of interest" description="Disordered" evidence="1">
    <location>
        <begin position="193"/>
        <end position="219"/>
    </location>
</feature>
<dbReference type="PANTHER" id="PTHR28535">
    <property type="entry name" value="ZINC FINGER GRF-TYPE CONTAINING 1"/>
    <property type="match status" value="1"/>
</dbReference>